<keyword evidence="4" id="KW-0732">Signal</keyword>
<evidence type="ECO:0000313" key="6">
    <source>
        <dbReference type="EMBL" id="KAF3887249.1"/>
    </source>
</evidence>
<evidence type="ECO:0000256" key="1">
    <source>
        <dbReference type="ARBA" id="ARBA00004418"/>
    </source>
</evidence>
<dbReference type="Proteomes" id="UP000029738">
    <property type="component" value="Unassembled WGS sequence"/>
</dbReference>
<dbReference type="SUPFAM" id="SSF53850">
    <property type="entry name" value="Periplasmic binding protein-like II"/>
    <property type="match status" value="1"/>
</dbReference>
<keyword evidence="3" id="KW-0813">Transport</keyword>
<comment type="subcellular location">
    <subcellularLocation>
        <location evidence="1">Periplasm</location>
    </subcellularLocation>
</comment>
<dbReference type="CDD" id="cd01005">
    <property type="entry name" value="PBP2_CysP"/>
    <property type="match status" value="1"/>
</dbReference>
<gene>
    <name evidence="7" type="ORF">DA73_0222650</name>
    <name evidence="6" type="ORF">DA73_0400018450</name>
</gene>
<dbReference type="GO" id="GO:0042597">
    <property type="term" value="C:periplasmic space"/>
    <property type="evidence" value="ECO:0007669"/>
    <property type="project" value="UniProtKB-SubCell"/>
</dbReference>
<keyword evidence="5" id="KW-0574">Periplasm</keyword>
<dbReference type="InterPro" id="IPR005669">
    <property type="entry name" value="Thiosulph/SO4-bd"/>
</dbReference>
<dbReference type="NCBIfam" id="TIGR00971">
    <property type="entry name" value="3a0106s03"/>
    <property type="match status" value="1"/>
</dbReference>
<dbReference type="Pfam" id="PF13531">
    <property type="entry name" value="SBP_bac_11"/>
    <property type="match status" value="1"/>
</dbReference>
<dbReference type="STRING" id="1479485.DA73_0222650"/>
<organism evidence="7">
    <name type="scientific">Tolypothrix bouteillei VB521301</name>
    <dbReference type="NCBI Taxonomy" id="1479485"/>
    <lineage>
        <taxon>Bacteria</taxon>
        <taxon>Bacillati</taxon>
        <taxon>Cyanobacteriota</taxon>
        <taxon>Cyanophyceae</taxon>
        <taxon>Nostocales</taxon>
        <taxon>Tolypothrichaceae</taxon>
        <taxon>Tolypothrix</taxon>
    </lineage>
</organism>
<evidence type="ECO:0000256" key="5">
    <source>
        <dbReference type="ARBA" id="ARBA00022764"/>
    </source>
</evidence>
<evidence type="ECO:0000256" key="2">
    <source>
        <dbReference type="ARBA" id="ARBA00006099"/>
    </source>
</evidence>
<proteinExistence type="inferred from homology"/>
<dbReference type="PANTHER" id="PTHR30368">
    <property type="entry name" value="SULFATE-BINDING PROTEIN"/>
    <property type="match status" value="1"/>
</dbReference>
<reference evidence="7" key="1">
    <citation type="journal article" date="2015" name="Genome Announc.">
        <title>Draft Genome Sequence of Tolypothrix boutellei Strain VB521301.</title>
        <authorList>
            <person name="Chandrababunaidu M.M."/>
            <person name="Singh D."/>
            <person name="Sen D."/>
            <person name="Bhan S."/>
            <person name="Das S."/>
            <person name="Gupta A."/>
            <person name="Adhikary S.P."/>
            <person name="Tripathy S."/>
        </authorList>
    </citation>
    <scope>NUCLEOTIDE SEQUENCE</scope>
    <source>
        <strain evidence="7">VB521301</strain>
    </source>
</reference>
<name>A0A0C1R0R6_9CYAN</name>
<accession>A0A0C1R0R6</accession>
<dbReference type="OrthoDB" id="9802127at2"/>
<evidence type="ECO:0000313" key="8">
    <source>
        <dbReference type="Proteomes" id="UP000029738"/>
    </source>
</evidence>
<sequence>MTKWQNRLMVGIRGIGQIHARMKEAFWSIEHWSNRVARNWSKGHSLRDFACLFLVGASLSVAIAACSGSTSATKPEVKLNLVSFSVTQAAHDRIIPKFVEKWKKEHGQNVIFEQSYGASGTQAEAVIKGSQEADIVHLALPLDVNKIQQAGLIEKNWESRAPKSSIVTRSVAALVTREGNPKGVNTWADLTKDGVKVIVANPKTSGIAIWEFLAFWGVITQTGGDETQAQTFTTNVYKNAPVLAPSARDASDLFFQQGKGDVLINYENEVSLAEQNGQKLPYVVPNVNISIDNPVTIVDKNVEKHGTREVAEAFVDFLYSTEAQREFAKLGYRPVNPAVVEEVAKKYPPIQTFFTAQDLGGWDLLQKRFFNDGAIFDKIWTASKA</sequence>
<protein>
    <submittedName>
        <fullName evidence="6">Sulfate ABC transporter substrate-binding protein</fullName>
    </submittedName>
    <submittedName>
        <fullName evidence="7">Sulfate-binding protein</fullName>
    </submittedName>
</protein>
<dbReference type="RefSeq" id="WP_038080072.1">
    <property type="nucleotide sequence ID" value="NZ_JHEG04000001.1"/>
</dbReference>
<evidence type="ECO:0000256" key="4">
    <source>
        <dbReference type="ARBA" id="ARBA00022729"/>
    </source>
</evidence>
<dbReference type="AlphaFoldDB" id="A0A0C1R0R6"/>
<keyword evidence="8" id="KW-1185">Reference proteome</keyword>
<comment type="caution">
    <text evidence="7">The sequence shown here is derived from an EMBL/GenBank/DDBJ whole genome shotgun (WGS) entry which is preliminary data.</text>
</comment>
<reference evidence="6" key="2">
    <citation type="submission" date="2019-11" db="EMBL/GenBank/DDBJ databases">
        <title>Improved Assembly of Tolypothrix boutellei genome.</title>
        <authorList>
            <person name="Sarangi A.N."/>
            <person name="Mukherjee M."/>
            <person name="Ghosh S."/>
            <person name="Singh D."/>
            <person name="Das A."/>
            <person name="Kant S."/>
            <person name="Prusty A."/>
            <person name="Tripathy S."/>
        </authorList>
    </citation>
    <scope>NUCLEOTIDE SEQUENCE</scope>
    <source>
        <strain evidence="6">VB521301</strain>
    </source>
</reference>
<comment type="similarity">
    <text evidence="2">Belongs to the prokaryotic sulfate-binding protein family.</text>
</comment>
<dbReference type="GO" id="GO:0140104">
    <property type="term" value="F:molecular carrier activity"/>
    <property type="evidence" value="ECO:0007669"/>
    <property type="project" value="InterPro"/>
</dbReference>
<dbReference type="EMBL" id="JHEG04000001">
    <property type="protein sequence ID" value="KAF3887249.1"/>
    <property type="molecule type" value="Genomic_DNA"/>
</dbReference>
<evidence type="ECO:0000256" key="3">
    <source>
        <dbReference type="ARBA" id="ARBA00022448"/>
    </source>
</evidence>
<dbReference type="EMBL" id="JHEG02000048">
    <property type="protein sequence ID" value="KIE11194.1"/>
    <property type="molecule type" value="Genomic_DNA"/>
</dbReference>
<dbReference type="Gene3D" id="3.40.190.10">
    <property type="entry name" value="Periplasmic binding protein-like II"/>
    <property type="match status" value="2"/>
</dbReference>
<dbReference type="GO" id="GO:1902358">
    <property type="term" value="P:sulfate transmembrane transport"/>
    <property type="evidence" value="ECO:0007669"/>
    <property type="project" value="InterPro"/>
</dbReference>
<evidence type="ECO:0000313" key="7">
    <source>
        <dbReference type="EMBL" id="KIE11194.1"/>
    </source>
</evidence>
<dbReference type="PANTHER" id="PTHR30368:SF2">
    <property type="entry name" value="SULFATE-BINDING PROTEIN"/>
    <property type="match status" value="1"/>
</dbReference>